<dbReference type="GO" id="GO:0003677">
    <property type="term" value="F:DNA binding"/>
    <property type="evidence" value="ECO:0007669"/>
    <property type="project" value="UniProtKB-UniRule"/>
</dbReference>
<evidence type="ECO:0000256" key="4">
    <source>
        <dbReference type="ARBA" id="ARBA00023242"/>
    </source>
</evidence>
<dbReference type="PANTHER" id="PTHR11850">
    <property type="entry name" value="HOMEOBOX PROTEIN TRANSCRIPTION FACTORS"/>
    <property type="match status" value="1"/>
</dbReference>
<evidence type="ECO:0000256" key="6">
    <source>
        <dbReference type="PROSITE-ProRule" id="PRU00559"/>
    </source>
</evidence>
<name>A0A2U9QGG7_9MONI</name>
<dbReference type="CDD" id="cd00086">
    <property type="entry name" value="homeodomain"/>
    <property type="match status" value="1"/>
</dbReference>
<dbReference type="PROSITE" id="PS50071">
    <property type="entry name" value="HOMEOBOX_2"/>
    <property type="match status" value="1"/>
</dbReference>
<dbReference type="InterPro" id="IPR005539">
    <property type="entry name" value="ELK_dom"/>
</dbReference>
<dbReference type="Pfam" id="PF03791">
    <property type="entry name" value="KNOX2"/>
    <property type="match status" value="1"/>
</dbReference>
<sequence length="451" mass="51358">MDLSGADHQLLVSHYNSMGAEASHPSFGSMMALMTAEQDLEAARKTQVHHSPHFMYYNDPYPPAVFHTEQSGTPEQLSTFDLMIAAVDEAHTAAVRQLDHGAGEGEDQKVQLQQNTMTPTPTNKIYPKSEVIPCGSIPRYSQNSSHSNERRGFSAGLDMESSEANRKELSESLCSSSITDDSIKDKIRAHPEYHKLVTAYINCRKVGAPPDVARRLEELSREYDNPHLLSAIVCKAAADPDPELDHFMKTYCHALHKYEEELSKPFNEAMAFLQKVELQISHVSRAESRLPPQGDGSSRLAMEDAEQELEDEEEEDEGAGGCGEVDFEMDASMDPQTEDKQLKEQLLKKYRGYISTLKHEFMKKKKKGKLPKDSRQQLLDWWNEHYKWPYPTETEKGTLAETTGLDQKQINNWFINQRKRHWKPSDQDMRYVMVNGQDPPMQHEHPPDQLN</sequence>
<evidence type="ECO:0000256" key="2">
    <source>
        <dbReference type="ARBA" id="ARBA00023125"/>
    </source>
</evidence>
<evidence type="ECO:0000256" key="1">
    <source>
        <dbReference type="ARBA" id="ARBA00004123"/>
    </source>
</evidence>
<keyword evidence="2 5" id="KW-0238">DNA-binding</keyword>
<feature type="domain" description="Homeobox" evidence="8">
    <location>
        <begin position="361"/>
        <end position="424"/>
    </location>
</feature>
<dbReference type="Pfam" id="PF03790">
    <property type="entry name" value="KNOX1"/>
    <property type="match status" value="1"/>
</dbReference>
<evidence type="ECO:0000256" key="3">
    <source>
        <dbReference type="ARBA" id="ARBA00023155"/>
    </source>
</evidence>
<dbReference type="SMART" id="SM01256">
    <property type="entry name" value="KNOX2"/>
    <property type="match status" value="1"/>
</dbReference>
<dbReference type="SUPFAM" id="SSF46689">
    <property type="entry name" value="Homeodomain-like"/>
    <property type="match status" value="1"/>
</dbReference>
<dbReference type="PROSITE" id="PS51213">
    <property type="entry name" value="ELK"/>
    <property type="match status" value="1"/>
</dbReference>
<proteinExistence type="evidence at transcript level"/>
<dbReference type="InterPro" id="IPR001356">
    <property type="entry name" value="HD"/>
</dbReference>
<accession>A0A2U9QGG7</accession>
<dbReference type="InterPro" id="IPR009057">
    <property type="entry name" value="Homeodomain-like_sf"/>
</dbReference>
<keyword evidence="4 5" id="KW-0539">Nucleus</keyword>
<keyword evidence="3 5" id="KW-0371">Homeobox</keyword>
<dbReference type="Pfam" id="PF03789">
    <property type="entry name" value="ELK"/>
    <property type="match status" value="1"/>
</dbReference>
<dbReference type="SMART" id="SM01188">
    <property type="entry name" value="ELK"/>
    <property type="match status" value="1"/>
</dbReference>
<evidence type="ECO:0000259" key="9">
    <source>
        <dbReference type="PROSITE" id="PS51213"/>
    </source>
</evidence>
<evidence type="ECO:0000256" key="7">
    <source>
        <dbReference type="SAM" id="MobiDB-lite"/>
    </source>
</evidence>
<comment type="subcellular location">
    <subcellularLocation>
        <location evidence="1 5">Nucleus</location>
    </subcellularLocation>
</comment>
<feature type="region of interest" description="Disordered" evidence="7">
    <location>
        <begin position="284"/>
        <end position="321"/>
    </location>
</feature>
<dbReference type="InterPro" id="IPR005540">
    <property type="entry name" value="KNOX1"/>
</dbReference>
<reference evidence="10" key="1">
    <citation type="submission" date="2017-07" db="EMBL/GenBank/DDBJ databases">
        <title>Evolution of leaf polarity genes in ferns.</title>
        <authorList>
            <person name="Li G.-S."/>
        </authorList>
    </citation>
    <scope>NUCLEOTIDE SEQUENCE</scope>
</reference>
<dbReference type="GO" id="GO:0000981">
    <property type="term" value="F:DNA-binding transcription factor activity, RNA polymerase II-specific"/>
    <property type="evidence" value="ECO:0007669"/>
    <property type="project" value="InterPro"/>
</dbReference>
<dbReference type="SMART" id="SM01255">
    <property type="entry name" value="KNOX1"/>
    <property type="match status" value="1"/>
</dbReference>
<gene>
    <name evidence="10" type="primary">KNOX2</name>
</gene>
<feature type="compositionally biased region" description="Acidic residues" evidence="7">
    <location>
        <begin position="303"/>
        <end position="318"/>
    </location>
</feature>
<dbReference type="InterPro" id="IPR005541">
    <property type="entry name" value="KNOX2"/>
</dbReference>
<dbReference type="AlphaFoldDB" id="A0A2U9QGG7"/>
<dbReference type="InterPro" id="IPR008422">
    <property type="entry name" value="KN_HD"/>
</dbReference>
<dbReference type="GO" id="GO:0005634">
    <property type="term" value="C:nucleus"/>
    <property type="evidence" value="ECO:0007669"/>
    <property type="project" value="UniProtKB-SubCell"/>
</dbReference>
<dbReference type="Pfam" id="PF05920">
    <property type="entry name" value="Homeobox_KN"/>
    <property type="match status" value="1"/>
</dbReference>
<protein>
    <submittedName>
        <fullName evidence="10">Class 1 KNOX protein</fullName>
    </submittedName>
</protein>
<feature type="domain" description="ELK" evidence="9">
    <location>
        <begin position="341"/>
        <end position="361"/>
    </location>
</feature>
<dbReference type="InterPro" id="IPR017970">
    <property type="entry name" value="Homeobox_CS"/>
</dbReference>
<organism evidence="10">
    <name type="scientific">Cyrtomium guizhouense</name>
    <dbReference type="NCBI Taxonomy" id="306076"/>
    <lineage>
        <taxon>Eukaryota</taxon>
        <taxon>Viridiplantae</taxon>
        <taxon>Streptophyta</taxon>
        <taxon>Embryophyta</taxon>
        <taxon>Tracheophyta</taxon>
        <taxon>Polypodiopsida</taxon>
        <taxon>Polypodiidae</taxon>
        <taxon>Polypodiales</taxon>
        <taxon>Polypodiineae</taxon>
        <taxon>Dryopteridaceae</taxon>
        <taxon>Dryopteridoideae</taxon>
        <taxon>Cyrtomium</taxon>
    </lineage>
</organism>
<dbReference type="PROSITE" id="PS00027">
    <property type="entry name" value="HOMEOBOX_1"/>
    <property type="match status" value="1"/>
</dbReference>
<dbReference type="Gene3D" id="1.10.10.60">
    <property type="entry name" value="Homeodomain-like"/>
    <property type="match status" value="1"/>
</dbReference>
<feature type="DNA-binding region" description="Homeobox; TALE-type" evidence="5">
    <location>
        <begin position="362"/>
        <end position="425"/>
    </location>
</feature>
<evidence type="ECO:0000313" key="10">
    <source>
        <dbReference type="EMBL" id="AWU46637.1"/>
    </source>
</evidence>
<evidence type="ECO:0000259" key="8">
    <source>
        <dbReference type="PROSITE" id="PS50071"/>
    </source>
</evidence>
<comment type="similarity">
    <text evidence="6">Belongs to the TALE/KNOX homeobox family.</text>
</comment>
<dbReference type="EMBL" id="MF537704">
    <property type="protein sequence ID" value="AWU46637.1"/>
    <property type="molecule type" value="mRNA"/>
</dbReference>
<dbReference type="SMART" id="SM00389">
    <property type="entry name" value="HOX"/>
    <property type="match status" value="1"/>
</dbReference>
<dbReference type="InterPro" id="IPR050224">
    <property type="entry name" value="TALE_homeobox"/>
</dbReference>
<evidence type="ECO:0000256" key="5">
    <source>
        <dbReference type="PROSITE-ProRule" id="PRU00108"/>
    </source>
</evidence>